<dbReference type="PANTHER" id="PTHR21555">
    <property type="entry name" value="SPECIFICALLY ANDROGEN-REGULATED GENE PROTEIN"/>
    <property type="match status" value="1"/>
</dbReference>
<reference evidence="2" key="2">
    <citation type="submission" date="2025-09" db="UniProtKB">
        <authorList>
            <consortium name="Ensembl"/>
        </authorList>
    </citation>
    <scope>IDENTIFICATION</scope>
</reference>
<dbReference type="Pfam" id="PF15385">
    <property type="entry name" value="SARG"/>
    <property type="match status" value="1"/>
</dbReference>
<organism evidence="2 3">
    <name type="scientific">Mola mola</name>
    <name type="common">Ocean sunfish</name>
    <name type="synonym">Tetraodon mola</name>
    <dbReference type="NCBI Taxonomy" id="94237"/>
    <lineage>
        <taxon>Eukaryota</taxon>
        <taxon>Metazoa</taxon>
        <taxon>Chordata</taxon>
        <taxon>Craniata</taxon>
        <taxon>Vertebrata</taxon>
        <taxon>Euteleostomi</taxon>
        <taxon>Actinopterygii</taxon>
        <taxon>Neopterygii</taxon>
        <taxon>Teleostei</taxon>
        <taxon>Neoteleostei</taxon>
        <taxon>Acanthomorphata</taxon>
        <taxon>Eupercaria</taxon>
        <taxon>Tetraodontiformes</taxon>
        <taxon>Molidae</taxon>
        <taxon>Mola</taxon>
    </lineage>
</organism>
<feature type="region of interest" description="Disordered" evidence="1">
    <location>
        <begin position="263"/>
        <end position="290"/>
    </location>
</feature>
<proteinExistence type="predicted"/>
<sequence>MPKSDTWPGGIGLQEMISMDSAGSCDSVVSANSGFSDDSLEHLSAEERACLLFLEETIESLDNEDDSGLSNDEPDQLPDTSNLASKLADLSASMNKLNGAQKLPSNELIKENVDTNPLQSYLVPTPFAIASSCPGSVPGANQAVPSHRSPLSQPHIPVLSKPADHKQKPAAPHVPSEVNVMMPPPVKPRDFSVRMPEGALPRGPLSYDALVHLRKSASTKKTPLCPKIDHTIDSDRPLPVTVEGLKPGSDRSYSQAAVAKLGPPVVAPKPKMPAKSSVKLQSEATATSDSSYNLTCASDQEIVRLEALQKLGLLKDQQHEDDSVTPLPPPTPPSLLDPTLSRISRGPSRSPSFCQSQVGSEPKSSANFHHDHQPASASHPSKSSGLETARPNNQTNGGHRPEPQHVTAAKPVKSASAAEPAAQKASQAVGYTAMVVPGMGADRKEALRKLGLLKN</sequence>
<feature type="compositionally biased region" description="Pro residues" evidence="1">
    <location>
        <begin position="326"/>
        <end position="335"/>
    </location>
</feature>
<dbReference type="Proteomes" id="UP000261620">
    <property type="component" value="Unplaced"/>
</dbReference>
<feature type="compositionally biased region" description="Low complexity" evidence="1">
    <location>
        <begin position="336"/>
        <end position="352"/>
    </location>
</feature>
<keyword evidence="3" id="KW-1185">Reference proteome</keyword>
<feature type="region of interest" description="Disordered" evidence="1">
    <location>
        <begin position="62"/>
        <end position="81"/>
    </location>
</feature>
<dbReference type="AlphaFoldDB" id="A0A3Q3WQP4"/>
<dbReference type="STRING" id="94237.ENSMMOP00000017483"/>
<reference evidence="2" key="1">
    <citation type="submission" date="2025-08" db="UniProtKB">
        <authorList>
            <consortium name="Ensembl"/>
        </authorList>
    </citation>
    <scope>IDENTIFICATION</scope>
</reference>
<protein>
    <recommendedName>
        <fullName evidence="4">Specifically androgen-regulated gene protein</fullName>
    </recommendedName>
</protein>
<evidence type="ECO:0000313" key="3">
    <source>
        <dbReference type="Proteomes" id="UP000261620"/>
    </source>
</evidence>
<feature type="compositionally biased region" description="Polar residues" evidence="1">
    <location>
        <begin position="353"/>
        <end position="367"/>
    </location>
</feature>
<evidence type="ECO:0008006" key="4">
    <source>
        <dbReference type="Google" id="ProtNLM"/>
    </source>
</evidence>
<feature type="compositionally biased region" description="Polar residues" evidence="1">
    <location>
        <begin position="375"/>
        <end position="397"/>
    </location>
</feature>
<dbReference type="InterPro" id="IPR026152">
    <property type="entry name" value="SARG"/>
</dbReference>
<evidence type="ECO:0000313" key="2">
    <source>
        <dbReference type="Ensembl" id="ENSMMOP00000017483.1"/>
    </source>
</evidence>
<feature type="region of interest" description="Disordered" evidence="1">
    <location>
        <begin position="317"/>
        <end position="428"/>
    </location>
</feature>
<dbReference type="PANTHER" id="PTHR21555:SF1">
    <property type="entry name" value="SPECIFICALLY ANDROGEN-REGULATED GENE PROTEIN"/>
    <property type="match status" value="1"/>
</dbReference>
<name>A0A3Q3WQP4_MOLML</name>
<feature type="compositionally biased region" description="Low complexity" evidence="1">
    <location>
        <begin position="408"/>
        <end position="428"/>
    </location>
</feature>
<feature type="compositionally biased region" description="Acidic residues" evidence="1">
    <location>
        <begin position="62"/>
        <end position="76"/>
    </location>
</feature>
<feature type="region of interest" description="Disordered" evidence="1">
    <location>
        <begin position="139"/>
        <end position="183"/>
    </location>
</feature>
<dbReference type="OMA" id="NGMESAG"/>
<accession>A0A3Q3WQP4</accession>
<evidence type="ECO:0000256" key="1">
    <source>
        <dbReference type="SAM" id="MobiDB-lite"/>
    </source>
</evidence>
<feature type="compositionally biased region" description="Polar residues" evidence="1">
    <location>
        <begin position="280"/>
        <end position="290"/>
    </location>
</feature>
<dbReference type="Ensembl" id="ENSMMOT00000017771.1">
    <property type="protein sequence ID" value="ENSMMOP00000017483.1"/>
    <property type="gene ID" value="ENSMMOG00000013286.1"/>
</dbReference>